<comment type="caution">
    <text evidence="2">The sequence shown here is derived from an EMBL/GenBank/DDBJ whole genome shotgun (WGS) entry which is preliminary data.</text>
</comment>
<evidence type="ECO:0000256" key="1">
    <source>
        <dbReference type="SAM" id="MobiDB-lite"/>
    </source>
</evidence>
<protein>
    <submittedName>
        <fullName evidence="2">Alpha-methylacyl-CoA racemase</fullName>
    </submittedName>
</protein>
<dbReference type="InterPro" id="IPR023606">
    <property type="entry name" value="CoA-Trfase_III_dom_1_sf"/>
</dbReference>
<dbReference type="OrthoDB" id="9797653at2"/>
<dbReference type="SUPFAM" id="SSF89796">
    <property type="entry name" value="CoA-transferase family III (CaiB/BaiF)"/>
    <property type="match status" value="1"/>
</dbReference>
<dbReference type="InterPro" id="IPR003673">
    <property type="entry name" value="CoA-Trfase_fam_III"/>
</dbReference>
<feature type="region of interest" description="Disordered" evidence="1">
    <location>
        <begin position="334"/>
        <end position="393"/>
    </location>
</feature>
<dbReference type="Gene3D" id="3.40.50.10540">
    <property type="entry name" value="Crotonobetainyl-coa:carnitine coa-transferase, domain 1"/>
    <property type="match status" value="1"/>
</dbReference>
<proteinExistence type="predicted"/>
<dbReference type="PANTHER" id="PTHR48228:SF5">
    <property type="entry name" value="ALPHA-METHYLACYL-COA RACEMASE"/>
    <property type="match status" value="1"/>
</dbReference>
<dbReference type="Pfam" id="PF02515">
    <property type="entry name" value="CoA_transf_3"/>
    <property type="match status" value="1"/>
</dbReference>
<reference evidence="2 3" key="1">
    <citation type="submission" date="2018-11" db="EMBL/GenBank/DDBJ databases">
        <title>Sequencing the genomes of 1000 actinobacteria strains.</title>
        <authorList>
            <person name="Klenk H.-P."/>
        </authorList>
    </citation>
    <scope>NUCLEOTIDE SEQUENCE [LARGE SCALE GENOMIC DNA]</scope>
    <source>
        <strain evidence="2 3">DSM 44254</strain>
    </source>
</reference>
<gene>
    <name evidence="2" type="ORF">EDD29_5500</name>
</gene>
<dbReference type="Proteomes" id="UP000272400">
    <property type="component" value="Unassembled WGS sequence"/>
</dbReference>
<name>A0A3N1D2U2_9ACTN</name>
<dbReference type="Gene3D" id="3.30.1540.10">
    <property type="entry name" value="formyl-coa transferase, domain 3"/>
    <property type="match status" value="1"/>
</dbReference>
<dbReference type="InterPro" id="IPR044855">
    <property type="entry name" value="CoA-Trfase_III_dom3_sf"/>
</dbReference>
<keyword evidence="3" id="KW-1185">Reference proteome</keyword>
<organism evidence="2 3">
    <name type="scientific">Actinocorallia herbida</name>
    <dbReference type="NCBI Taxonomy" id="58109"/>
    <lineage>
        <taxon>Bacteria</taxon>
        <taxon>Bacillati</taxon>
        <taxon>Actinomycetota</taxon>
        <taxon>Actinomycetes</taxon>
        <taxon>Streptosporangiales</taxon>
        <taxon>Thermomonosporaceae</taxon>
        <taxon>Actinocorallia</taxon>
    </lineage>
</organism>
<dbReference type="GO" id="GO:0003824">
    <property type="term" value="F:catalytic activity"/>
    <property type="evidence" value="ECO:0007669"/>
    <property type="project" value="InterPro"/>
</dbReference>
<dbReference type="InterPro" id="IPR050509">
    <property type="entry name" value="CoA-transferase_III"/>
</dbReference>
<evidence type="ECO:0000313" key="2">
    <source>
        <dbReference type="EMBL" id="ROO87855.1"/>
    </source>
</evidence>
<dbReference type="RefSeq" id="WP_123667087.1">
    <property type="nucleotide sequence ID" value="NZ_RJKE01000001.1"/>
</dbReference>
<accession>A0A3N1D2U2</accession>
<sequence length="393" mass="41965">MTAGSTGRGPLTGLRVVELAGIGPAPFAAMMLGDLGANVIRIDRPGGHAGNPVPPKLDLLNRNRRSIELDLKNPADLDVARTLLTSADVLIEGYRPGVAERLGLGPEDCHAVNPRLVYARMTGWGQTGPLADRAGHDINYISRVGALEPIGPREGTPVIPLNIVGDFGGGGMLLAFGLLAAVHHATRTGEGQVVDAAITDGTALLTTMLHTWRAAGLWIDRRAANMLDGGAHFYNVYATADGRFLSVGAIEPRFYRAFLNGLGVPFESDWITSHDDAGLWPAMRSRISEIIQCRTLEEWLAIFEGTDACVSPVLTPAEALTDAHNRARATFIDVDGVPQPAPAPRFDRTPPAHPRRQPVPGEHGDEIRSALLGGNPWRRNPGAAAGERKDHHG</sequence>
<dbReference type="PANTHER" id="PTHR48228">
    <property type="entry name" value="SUCCINYL-COA--D-CITRAMALATE COA-TRANSFERASE"/>
    <property type="match status" value="1"/>
</dbReference>
<dbReference type="EMBL" id="RJKE01000001">
    <property type="protein sequence ID" value="ROO87855.1"/>
    <property type="molecule type" value="Genomic_DNA"/>
</dbReference>
<evidence type="ECO:0000313" key="3">
    <source>
        <dbReference type="Proteomes" id="UP000272400"/>
    </source>
</evidence>
<dbReference type="AlphaFoldDB" id="A0A3N1D2U2"/>